<dbReference type="PROSITE" id="PS50110">
    <property type="entry name" value="RESPONSE_REGULATORY"/>
    <property type="match status" value="1"/>
</dbReference>
<dbReference type="EMBL" id="JAHGAW010000007">
    <property type="protein sequence ID" value="MBT2187652.1"/>
    <property type="molecule type" value="Genomic_DNA"/>
</dbReference>
<organism evidence="3 4">
    <name type="scientific">Sphingobium nicotianae</name>
    <dbReference type="NCBI Taxonomy" id="2782607"/>
    <lineage>
        <taxon>Bacteria</taxon>
        <taxon>Pseudomonadati</taxon>
        <taxon>Pseudomonadota</taxon>
        <taxon>Alphaproteobacteria</taxon>
        <taxon>Sphingomonadales</taxon>
        <taxon>Sphingomonadaceae</taxon>
        <taxon>Sphingobium</taxon>
    </lineage>
</organism>
<proteinExistence type="predicted"/>
<accession>A0A9X1DCK3</accession>
<keyword evidence="1" id="KW-0597">Phosphoprotein</keyword>
<reference evidence="3" key="1">
    <citation type="submission" date="2021-05" db="EMBL/GenBank/DDBJ databases">
        <title>Genome of Sphingobium sp. strain.</title>
        <authorList>
            <person name="Fan R."/>
        </authorList>
    </citation>
    <scope>NUCLEOTIDE SEQUENCE</scope>
    <source>
        <strain evidence="3">H33</strain>
    </source>
</reference>
<protein>
    <submittedName>
        <fullName evidence="3">Response regulator</fullName>
    </submittedName>
</protein>
<dbReference type="Proteomes" id="UP001138757">
    <property type="component" value="Unassembled WGS sequence"/>
</dbReference>
<feature type="domain" description="Response regulatory" evidence="2">
    <location>
        <begin position="1"/>
        <end position="110"/>
    </location>
</feature>
<evidence type="ECO:0000259" key="2">
    <source>
        <dbReference type="PROSITE" id="PS50110"/>
    </source>
</evidence>
<evidence type="ECO:0000313" key="3">
    <source>
        <dbReference type="EMBL" id="MBT2187652.1"/>
    </source>
</evidence>
<comment type="caution">
    <text evidence="3">The sequence shown here is derived from an EMBL/GenBank/DDBJ whole genome shotgun (WGS) entry which is preliminary data.</text>
</comment>
<evidence type="ECO:0000256" key="1">
    <source>
        <dbReference type="PROSITE-ProRule" id="PRU00169"/>
    </source>
</evidence>
<dbReference type="InterPro" id="IPR001789">
    <property type="entry name" value="Sig_transdc_resp-reg_receiver"/>
</dbReference>
<feature type="modified residue" description="4-aspartylphosphate" evidence="1">
    <location>
        <position position="39"/>
    </location>
</feature>
<dbReference type="GO" id="GO:0000160">
    <property type="term" value="P:phosphorelay signal transduction system"/>
    <property type="evidence" value="ECO:0007669"/>
    <property type="project" value="InterPro"/>
</dbReference>
<dbReference type="InterPro" id="IPR011006">
    <property type="entry name" value="CheY-like_superfamily"/>
</dbReference>
<dbReference type="Gene3D" id="3.40.50.2300">
    <property type="match status" value="1"/>
</dbReference>
<dbReference type="AlphaFoldDB" id="A0A9X1DCK3"/>
<evidence type="ECO:0000313" key="4">
    <source>
        <dbReference type="Proteomes" id="UP001138757"/>
    </source>
</evidence>
<dbReference type="Pfam" id="PF00072">
    <property type="entry name" value="Response_reg"/>
    <property type="match status" value="1"/>
</dbReference>
<gene>
    <name evidence="3" type="ORF">KK488_11930</name>
</gene>
<name>A0A9X1DCK3_9SPHN</name>
<sequence length="155" mass="17009">MMQSLIERNAAFDVCGLAADVDDALDEIAAIRPDIVLLDLALRSRHGFAFLDGAQEQIRDPWNAMKVIVVSSSAKRDAAVCAQAFEYGVVACFDKSCLCSQSLTFLTLLREVSRDRVRRDQYAGSAVTLPEADDDISDFMPPLPSPRLPNALTFI</sequence>
<keyword evidence="4" id="KW-1185">Reference proteome</keyword>
<dbReference type="SUPFAM" id="SSF52172">
    <property type="entry name" value="CheY-like"/>
    <property type="match status" value="1"/>
</dbReference>